<protein>
    <submittedName>
        <fullName evidence="1">Uncharacterized protein</fullName>
    </submittedName>
</protein>
<gene>
    <name evidence="1" type="ORF">LCGC14_0582720</name>
</gene>
<sequence>MVIARDFQGFGLFGADVFLGAFNACMSEQQLSCAQVAGLLVDMGWEGPAQRMQAVKTGIEAGFFQPGAE</sequence>
<comment type="caution">
    <text evidence="1">The sequence shown here is derived from an EMBL/GenBank/DDBJ whole genome shotgun (WGS) entry which is preliminary data.</text>
</comment>
<dbReference type="AlphaFoldDB" id="A0A0F9RZJ8"/>
<accession>A0A0F9RZJ8</accession>
<organism evidence="1">
    <name type="scientific">marine sediment metagenome</name>
    <dbReference type="NCBI Taxonomy" id="412755"/>
    <lineage>
        <taxon>unclassified sequences</taxon>
        <taxon>metagenomes</taxon>
        <taxon>ecological metagenomes</taxon>
    </lineage>
</organism>
<proteinExistence type="predicted"/>
<dbReference type="EMBL" id="LAZR01000887">
    <property type="protein sequence ID" value="KKN55377.1"/>
    <property type="molecule type" value="Genomic_DNA"/>
</dbReference>
<name>A0A0F9RZJ8_9ZZZZ</name>
<reference evidence="1" key="1">
    <citation type="journal article" date="2015" name="Nature">
        <title>Complex archaea that bridge the gap between prokaryotes and eukaryotes.</title>
        <authorList>
            <person name="Spang A."/>
            <person name="Saw J.H."/>
            <person name="Jorgensen S.L."/>
            <person name="Zaremba-Niedzwiedzka K."/>
            <person name="Martijn J."/>
            <person name="Lind A.E."/>
            <person name="van Eijk R."/>
            <person name="Schleper C."/>
            <person name="Guy L."/>
            <person name="Ettema T.J."/>
        </authorList>
    </citation>
    <scope>NUCLEOTIDE SEQUENCE</scope>
</reference>
<evidence type="ECO:0000313" key="1">
    <source>
        <dbReference type="EMBL" id="KKN55377.1"/>
    </source>
</evidence>